<reference evidence="23" key="1">
    <citation type="submission" date="2021-11" db="EMBL/GenBank/DDBJ databases">
        <title>Australian commercial rhizobial inoculants.</title>
        <authorList>
            <person name="Kohlmeier M.G."/>
            <person name="O'Hara G.W."/>
            <person name="Colombi E."/>
            <person name="Ramsay J.P."/>
            <person name="Terpolilli J."/>
        </authorList>
    </citation>
    <scope>NUCLEOTIDE SEQUENCE</scope>
    <source>
        <strain evidence="23">CC829</strain>
    </source>
</reference>
<evidence type="ECO:0000256" key="3">
    <source>
        <dbReference type="ARBA" id="ARBA00022598"/>
    </source>
</evidence>
<dbReference type="Gene3D" id="3.90.920.10">
    <property type="entry name" value="DNA primase, PRIM domain"/>
    <property type="match status" value="1"/>
</dbReference>
<dbReference type="InterPro" id="IPR052171">
    <property type="entry name" value="NHEJ_LigD"/>
</dbReference>
<keyword evidence="8" id="KW-0547">Nucleotide-binding</keyword>
<dbReference type="InterPro" id="IPR012310">
    <property type="entry name" value="DNA_ligase_ATP-dep_cent"/>
</dbReference>
<feature type="region of interest" description="Disordered" evidence="21">
    <location>
        <begin position="212"/>
        <end position="237"/>
    </location>
</feature>
<dbReference type="InterPro" id="IPR014143">
    <property type="entry name" value="NHEJ_ligase_prk"/>
</dbReference>
<keyword evidence="18" id="KW-0511">Multifunctional enzyme</keyword>
<evidence type="ECO:0000256" key="17">
    <source>
        <dbReference type="ARBA" id="ARBA00023211"/>
    </source>
</evidence>
<dbReference type="NCBIfam" id="NF004628">
    <property type="entry name" value="PRK05972.1"/>
    <property type="match status" value="1"/>
</dbReference>
<evidence type="ECO:0000256" key="14">
    <source>
        <dbReference type="ARBA" id="ARBA00023125"/>
    </source>
</evidence>
<evidence type="ECO:0000256" key="5">
    <source>
        <dbReference type="ARBA" id="ARBA00022695"/>
    </source>
</evidence>
<dbReference type="CDD" id="cd07971">
    <property type="entry name" value="OBF_DNA_ligase_LigD"/>
    <property type="match status" value="1"/>
</dbReference>
<comment type="catalytic activity">
    <reaction evidence="20">
        <text>ATP + (deoxyribonucleotide)n-3'-hydroxyl + 5'-phospho-(deoxyribonucleotide)m = (deoxyribonucleotide)n+m + AMP + diphosphate.</text>
        <dbReference type="EC" id="6.5.1.1"/>
    </reaction>
</comment>
<dbReference type="Pfam" id="PF21686">
    <property type="entry name" value="LigD_Prim-Pol"/>
    <property type="match status" value="1"/>
</dbReference>
<dbReference type="Gene3D" id="2.40.50.140">
    <property type="entry name" value="Nucleic acid-binding proteins"/>
    <property type="match status" value="1"/>
</dbReference>
<dbReference type="InterPro" id="IPR012309">
    <property type="entry name" value="DNA_ligase_ATP-dep_C"/>
</dbReference>
<evidence type="ECO:0000256" key="19">
    <source>
        <dbReference type="ARBA" id="ARBA00029943"/>
    </source>
</evidence>
<evidence type="ECO:0000256" key="2">
    <source>
        <dbReference type="ARBA" id="ARBA00012727"/>
    </source>
</evidence>
<keyword evidence="15" id="KW-0233">DNA recombination</keyword>
<dbReference type="SUPFAM" id="SSF56091">
    <property type="entry name" value="DNA ligase/mRNA capping enzyme, catalytic domain"/>
    <property type="match status" value="1"/>
</dbReference>
<evidence type="ECO:0000313" key="24">
    <source>
        <dbReference type="Proteomes" id="UP001430990"/>
    </source>
</evidence>
<evidence type="ECO:0000313" key="23">
    <source>
        <dbReference type="EMBL" id="UFW85446.1"/>
    </source>
</evidence>
<feature type="domain" description="ATP-dependent DNA ligase family profile" evidence="22">
    <location>
        <begin position="348"/>
        <end position="442"/>
    </location>
</feature>
<dbReference type="CDD" id="cd04862">
    <property type="entry name" value="PaeLigD_Pol_like"/>
    <property type="match status" value="1"/>
</dbReference>
<dbReference type="SUPFAM" id="SSF50249">
    <property type="entry name" value="Nucleic acid-binding proteins"/>
    <property type="match status" value="1"/>
</dbReference>
<dbReference type="GO" id="GO:0003910">
    <property type="term" value="F:DNA ligase (ATP) activity"/>
    <property type="evidence" value="ECO:0007669"/>
    <property type="project" value="UniProtKB-EC"/>
</dbReference>
<gene>
    <name evidence="23" type="primary">ligD</name>
    <name evidence="23" type="ORF">BjapCC829_36920</name>
</gene>
<dbReference type="PANTHER" id="PTHR42705:SF2">
    <property type="entry name" value="BIFUNCTIONAL NON-HOMOLOGOUS END JOINING PROTEIN LIGD"/>
    <property type="match status" value="1"/>
</dbReference>
<keyword evidence="11" id="KW-0269">Exonuclease</keyword>
<dbReference type="InterPro" id="IPR014144">
    <property type="entry name" value="LigD_PE_domain"/>
</dbReference>
<evidence type="ECO:0000256" key="4">
    <source>
        <dbReference type="ARBA" id="ARBA00022679"/>
    </source>
</evidence>
<name>A0ABY3QHJ0_9BRAD</name>
<dbReference type="PANTHER" id="PTHR42705">
    <property type="entry name" value="BIFUNCTIONAL NON-HOMOLOGOUS END JOINING PROTEIN LIGD"/>
    <property type="match status" value="1"/>
</dbReference>
<evidence type="ECO:0000256" key="7">
    <source>
        <dbReference type="ARBA" id="ARBA00022723"/>
    </source>
</evidence>
<evidence type="ECO:0000256" key="1">
    <source>
        <dbReference type="ARBA" id="ARBA00001936"/>
    </source>
</evidence>
<evidence type="ECO:0000256" key="18">
    <source>
        <dbReference type="ARBA" id="ARBA00023268"/>
    </source>
</evidence>
<dbReference type="NCBIfam" id="TIGR02778">
    <property type="entry name" value="ligD_pol"/>
    <property type="match status" value="1"/>
</dbReference>
<feature type="region of interest" description="Disordered" evidence="21">
    <location>
        <begin position="1"/>
        <end position="28"/>
    </location>
</feature>
<evidence type="ECO:0000256" key="6">
    <source>
        <dbReference type="ARBA" id="ARBA00022722"/>
    </source>
</evidence>
<dbReference type="CDD" id="cd07906">
    <property type="entry name" value="Adenylation_DNA_ligase_LigD_LigC"/>
    <property type="match status" value="1"/>
</dbReference>
<proteinExistence type="predicted"/>
<comment type="cofactor">
    <cofactor evidence="1">
        <name>Mn(2+)</name>
        <dbReference type="ChEBI" id="CHEBI:29035"/>
    </cofactor>
</comment>
<dbReference type="Pfam" id="PF13298">
    <property type="entry name" value="LigD_N"/>
    <property type="match status" value="1"/>
</dbReference>
<evidence type="ECO:0000256" key="10">
    <source>
        <dbReference type="ARBA" id="ARBA00022801"/>
    </source>
</evidence>
<dbReference type="Gene3D" id="3.30.470.30">
    <property type="entry name" value="DNA ligase/mRNA capping enzyme"/>
    <property type="match status" value="1"/>
</dbReference>
<dbReference type="EMBL" id="CP088100">
    <property type="protein sequence ID" value="UFW85446.1"/>
    <property type="molecule type" value="Genomic_DNA"/>
</dbReference>
<keyword evidence="6" id="KW-0540">Nuclease</keyword>
<evidence type="ECO:0000256" key="20">
    <source>
        <dbReference type="ARBA" id="ARBA00034003"/>
    </source>
</evidence>
<evidence type="ECO:0000256" key="11">
    <source>
        <dbReference type="ARBA" id="ARBA00022839"/>
    </source>
</evidence>
<keyword evidence="4" id="KW-0808">Transferase</keyword>
<evidence type="ECO:0000256" key="8">
    <source>
        <dbReference type="ARBA" id="ARBA00022741"/>
    </source>
</evidence>
<dbReference type="RefSeq" id="WP_231143288.1">
    <property type="nucleotide sequence ID" value="NZ_CP088100.1"/>
</dbReference>
<keyword evidence="12" id="KW-0067">ATP-binding</keyword>
<dbReference type="InterPro" id="IPR014145">
    <property type="entry name" value="LigD_pol_dom"/>
</dbReference>
<evidence type="ECO:0000256" key="12">
    <source>
        <dbReference type="ARBA" id="ARBA00022840"/>
    </source>
</evidence>
<organism evidence="23 24">
    <name type="scientific">Bradyrhizobium barranii</name>
    <dbReference type="NCBI Taxonomy" id="2992140"/>
    <lineage>
        <taxon>Bacteria</taxon>
        <taxon>Pseudomonadati</taxon>
        <taxon>Pseudomonadota</taxon>
        <taxon>Alphaproteobacteria</taxon>
        <taxon>Hyphomicrobiales</taxon>
        <taxon>Nitrobacteraceae</taxon>
        <taxon>Bradyrhizobium</taxon>
    </lineage>
</organism>
<keyword evidence="14" id="KW-0238">DNA-binding</keyword>
<keyword evidence="17" id="KW-0464">Manganese</keyword>
<evidence type="ECO:0000259" key="22">
    <source>
        <dbReference type="PROSITE" id="PS50160"/>
    </source>
</evidence>
<sequence>MLRKLSTYRQKRDFEKTPEPSGKTAVAPSAQRRFVIQKHDATRLHYDLRLEFDGVFKSWAVTKGPSLDPHDKRLAVEVEDHPLDYGDFEGTIPEGQYGGGTVMLWDRGTWESEDPERGFQKGDLKFTLHGDKLHGSWVLVRMRHDRIGGKRTNWLLIKHRDEYASESDDILGEDKSVASGRAMAQIANGKGRAPKPFMLAKGAKAKADAVWQSNRAEEPKGRTVRPAPGAALKRGKEAAKKKATIATNAKKVSEMPDFVAPQLCTPVERPPAADGWCHEIKFDGYRVQLRVEDGEATLKTRKGLDWTDKFAAIAKEAGELPDAMIDGEIVALDHNGAPNFSSLQAALSDGKTEDLIFFAFDLLFAEGLDCRRLPLGERKDRLRQVLDAGKKKSSQIRYVEHFESSGDAVLQSACKLELEGVVSKKLDAPYRSGRTESWTKAKCRAGHEVVIGGWKTTNGKFRSLMAGVHRGDHLAFVGMVGTGFGADTVKRIMPSLKAMEARQSPFGGKNAPKKTRDVHWLKPELVAEIEFAGFTADGNIRQAAFKGLRQDKPAEEVEAETPADTELAKPSARKRAVPKAGKRKDAGTAEVMGVVISKPDKELWPDGGDGAGVTKLDLARYFEAVGAWMIEHIKGRPCSILRAPDGIGREKFFQRHAMQGTSNLLELAKVSGDRKPYLQIDRVEGLAAVAQIGGVELHPWNCAPDAYDTPGRLVFDLDPAPDVKFADVVDAAKEMRQRLTDVGMESFCKTTGGKGLHVVVPLLHGARDKVSWKEAKAFAQGVCQWMADDDPERYLLNMSKKLRNGKIFLDYLRNDRLSTAVAPLSPRARDGATVSMPVTWAQVKGDLDPKRYTVRTVPGLLARSKVWDGYDGAASSIKTAMKKLAEKKK</sequence>
<keyword evidence="13" id="KW-0239">DNA-directed DNA polymerase</keyword>
<evidence type="ECO:0000256" key="9">
    <source>
        <dbReference type="ARBA" id="ARBA00022763"/>
    </source>
</evidence>
<evidence type="ECO:0000256" key="13">
    <source>
        <dbReference type="ARBA" id="ARBA00022932"/>
    </source>
</evidence>
<dbReference type="InterPro" id="IPR014146">
    <property type="entry name" value="LigD_ligase_dom"/>
</dbReference>
<evidence type="ECO:0000256" key="15">
    <source>
        <dbReference type="ARBA" id="ARBA00023172"/>
    </source>
</evidence>
<keyword evidence="7" id="KW-0479">Metal-binding</keyword>
<keyword evidence="5" id="KW-0548">Nucleotidyltransferase</keyword>
<keyword evidence="9" id="KW-0227">DNA damage</keyword>
<dbReference type="Pfam" id="PF01068">
    <property type="entry name" value="DNA_ligase_A_M"/>
    <property type="match status" value="1"/>
</dbReference>
<keyword evidence="3 23" id="KW-0436">Ligase</keyword>
<protein>
    <recommendedName>
        <fullName evidence="2">DNA ligase (ATP)</fullName>
        <ecNumber evidence="2">6.5.1.1</ecNumber>
    </recommendedName>
    <alternativeName>
        <fullName evidence="19">NHEJ DNA polymerase</fullName>
    </alternativeName>
</protein>
<dbReference type="NCBIfam" id="TIGR02779">
    <property type="entry name" value="NHEJ_ligase_lig"/>
    <property type="match status" value="1"/>
</dbReference>
<evidence type="ECO:0000256" key="16">
    <source>
        <dbReference type="ARBA" id="ARBA00023204"/>
    </source>
</evidence>
<dbReference type="InterPro" id="IPR012340">
    <property type="entry name" value="NA-bd_OB-fold"/>
</dbReference>
<keyword evidence="10" id="KW-0378">Hydrolase</keyword>
<keyword evidence="16" id="KW-0234">DNA repair</keyword>
<feature type="compositionally biased region" description="Basic residues" evidence="21">
    <location>
        <begin position="571"/>
        <end position="582"/>
    </location>
</feature>
<dbReference type="PROSITE" id="PS50160">
    <property type="entry name" value="DNA_LIGASE_A3"/>
    <property type="match status" value="1"/>
</dbReference>
<feature type="region of interest" description="Disordered" evidence="21">
    <location>
        <begin position="550"/>
        <end position="584"/>
    </location>
</feature>
<dbReference type="InterPro" id="IPR033651">
    <property type="entry name" value="PaeLigD_Pol-like"/>
</dbReference>
<keyword evidence="24" id="KW-1185">Reference proteome</keyword>
<accession>A0ABY3QHJ0</accession>
<dbReference type="EC" id="6.5.1.1" evidence="2"/>
<dbReference type="Proteomes" id="UP001430990">
    <property type="component" value="Chromosome"/>
</dbReference>
<dbReference type="NCBIfam" id="TIGR02776">
    <property type="entry name" value="NHEJ_ligase_prk"/>
    <property type="match status" value="1"/>
</dbReference>
<dbReference type="Pfam" id="PF04679">
    <property type="entry name" value="DNA_ligase_A_C"/>
    <property type="match status" value="1"/>
</dbReference>
<dbReference type="Gene3D" id="3.30.1490.70">
    <property type="match status" value="1"/>
</dbReference>
<evidence type="ECO:0000256" key="21">
    <source>
        <dbReference type="SAM" id="MobiDB-lite"/>
    </source>
</evidence>
<dbReference type="NCBIfam" id="TIGR02777">
    <property type="entry name" value="LigD_PE_dom"/>
    <property type="match status" value="1"/>
</dbReference>